<organism evidence="4 5">
    <name type="scientific">Bacillus cereus</name>
    <dbReference type="NCBI Taxonomy" id="1396"/>
    <lineage>
        <taxon>Bacteria</taxon>
        <taxon>Bacillati</taxon>
        <taxon>Bacillota</taxon>
        <taxon>Bacilli</taxon>
        <taxon>Bacillales</taxon>
        <taxon>Bacillaceae</taxon>
        <taxon>Bacillus</taxon>
        <taxon>Bacillus cereus group</taxon>
    </lineage>
</organism>
<dbReference type="Proteomes" id="UP000224413">
    <property type="component" value="Unassembled WGS sequence"/>
</dbReference>
<dbReference type="InterPro" id="IPR028098">
    <property type="entry name" value="Glyco_trans_4-like_N"/>
</dbReference>
<dbReference type="Pfam" id="PF00534">
    <property type="entry name" value="Glycos_transf_1"/>
    <property type="match status" value="1"/>
</dbReference>
<dbReference type="PANTHER" id="PTHR45947:SF3">
    <property type="entry name" value="SULFOQUINOVOSYL TRANSFERASE SQD2"/>
    <property type="match status" value="1"/>
</dbReference>
<accession>A0A9X6X2V8</accession>
<dbReference type="EMBL" id="NUWJ01000074">
    <property type="protein sequence ID" value="PFK21360.1"/>
    <property type="molecule type" value="Genomic_DNA"/>
</dbReference>
<dbReference type="AlphaFoldDB" id="A0A9X6X2V8"/>
<evidence type="ECO:0000313" key="5">
    <source>
        <dbReference type="Proteomes" id="UP000224413"/>
    </source>
</evidence>
<dbReference type="Gene3D" id="3.40.50.2000">
    <property type="entry name" value="Glycogen Phosphorylase B"/>
    <property type="match status" value="2"/>
</dbReference>
<reference evidence="4 5" key="1">
    <citation type="submission" date="2017-09" db="EMBL/GenBank/DDBJ databases">
        <title>Large-scale bioinformatics analysis of Bacillus genomes uncovers conserved roles of natural products in bacterial physiology.</title>
        <authorList>
            <consortium name="Agbiome Team Llc"/>
            <person name="Bleich R.M."/>
            <person name="Grubbs K.J."/>
            <person name="Santa Maria K.C."/>
            <person name="Allen S.E."/>
            <person name="Farag S."/>
            <person name="Shank E.A."/>
            <person name="Bowers A."/>
        </authorList>
    </citation>
    <scope>NUCLEOTIDE SEQUENCE [LARGE SCALE GENOMIC DNA]</scope>
    <source>
        <strain evidence="4 5">AFS083741</strain>
    </source>
</reference>
<evidence type="ECO:0000259" key="2">
    <source>
        <dbReference type="Pfam" id="PF00534"/>
    </source>
</evidence>
<dbReference type="InterPro" id="IPR050194">
    <property type="entry name" value="Glycosyltransferase_grp1"/>
</dbReference>
<gene>
    <name evidence="4" type="ORF">COI98_08980</name>
</gene>
<name>A0A9X6X2V8_BACCE</name>
<dbReference type="SUPFAM" id="SSF53756">
    <property type="entry name" value="UDP-Glycosyltransferase/glycogen phosphorylase"/>
    <property type="match status" value="1"/>
</dbReference>
<evidence type="ECO:0000313" key="4">
    <source>
        <dbReference type="EMBL" id="PFK21360.1"/>
    </source>
</evidence>
<evidence type="ECO:0000256" key="1">
    <source>
        <dbReference type="ARBA" id="ARBA00009481"/>
    </source>
</evidence>
<dbReference type="GO" id="GO:0016757">
    <property type="term" value="F:glycosyltransferase activity"/>
    <property type="evidence" value="ECO:0007669"/>
    <property type="project" value="InterPro"/>
</dbReference>
<comment type="caution">
    <text evidence="4">The sequence shown here is derived from an EMBL/GenBank/DDBJ whole genome shotgun (WGS) entry which is preliminary data.</text>
</comment>
<feature type="domain" description="Glycosyltransferase subfamily 4-like N-terminal" evidence="3">
    <location>
        <begin position="9"/>
        <end position="172"/>
    </location>
</feature>
<evidence type="ECO:0000259" key="3">
    <source>
        <dbReference type="Pfam" id="PF13439"/>
    </source>
</evidence>
<protein>
    <submittedName>
        <fullName evidence="4">Glycosyl transferase</fullName>
    </submittedName>
</protein>
<keyword evidence="4" id="KW-0808">Transferase</keyword>
<dbReference type="RefSeq" id="WP_098583193.1">
    <property type="nucleotide sequence ID" value="NZ_NUWJ01000074.1"/>
</dbReference>
<dbReference type="Pfam" id="PF13439">
    <property type="entry name" value="Glyco_transf_4"/>
    <property type="match status" value="1"/>
</dbReference>
<sequence>MHVGEYVKGGVATYLDEVIKYQNECEEISEVYLVLSETNSEKGFSINNNNLIFYPYERKVKNFIGAMSSIWKSIKKNEPDIVHVHSTFAGFFVRVPLFFTKKKYKIIYCSHGWSFCMQVSNMKKALYAGIEKLLSVKTDKIINISFNEYQESISRGFSKGKSRLIYNGVSAEFRKSSIDYRLDSSKINLLFVGRFDHQKGLDILLDFFSHYQNEKIKLYTIGDSILKKNDLVIPDNVESIGWINHDEIDSYYSLFDAVIIPSRWEGFGLVAIEAMKNAKAIIVSNRGALPEFVGNDNGYVFSLENLESLKDILDHLDKKELTVKGFRGLEEFNQKYTSNRMNQEIIDLYKEMM</sequence>
<comment type="similarity">
    <text evidence="1">Belongs to the glycosyltransferase group 1 family. Glycosyltransferase 4 subfamily.</text>
</comment>
<dbReference type="InterPro" id="IPR001296">
    <property type="entry name" value="Glyco_trans_1"/>
</dbReference>
<dbReference type="PANTHER" id="PTHR45947">
    <property type="entry name" value="SULFOQUINOVOSYL TRANSFERASE SQD2"/>
    <property type="match status" value="1"/>
</dbReference>
<proteinExistence type="inferred from homology"/>
<feature type="domain" description="Glycosyl transferase family 1" evidence="2">
    <location>
        <begin position="180"/>
        <end position="316"/>
    </location>
</feature>